<dbReference type="AlphaFoldDB" id="A0A5C4MUN3"/>
<dbReference type="Proteomes" id="UP000305887">
    <property type="component" value="Unassembled WGS sequence"/>
</dbReference>
<dbReference type="EMBL" id="VDFU01000009">
    <property type="protein sequence ID" value="TNC49807.1"/>
    <property type="molecule type" value="Genomic_DNA"/>
</dbReference>
<dbReference type="Gene3D" id="1.20.5.1930">
    <property type="match status" value="1"/>
</dbReference>
<dbReference type="InterPro" id="IPR036890">
    <property type="entry name" value="HATPase_C_sf"/>
</dbReference>
<keyword evidence="4" id="KW-0472">Membrane</keyword>
<dbReference type="GO" id="GO:0016020">
    <property type="term" value="C:membrane"/>
    <property type="evidence" value="ECO:0007669"/>
    <property type="project" value="InterPro"/>
</dbReference>
<evidence type="ECO:0000313" key="6">
    <source>
        <dbReference type="EMBL" id="TNC49807.1"/>
    </source>
</evidence>
<evidence type="ECO:0000259" key="5">
    <source>
        <dbReference type="SMART" id="SM00387"/>
    </source>
</evidence>
<name>A0A5C4MUN3_9RHOB</name>
<evidence type="ECO:0000256" key="2">
    <source>
        <dbReference type="ARBA" id="ARBA00022777"/>
    </source>
</evidence>
<evidence type="ECO:0000256" key="4">
    <source>
        <dbReference type="SAM" id="Phobius"/>
    </source>
</evidence>
<proteinExistence type="predicted"/>
<dbReference type="CDD" id="cd16917">
    <property type="entry name" value="HATPase_UhpB-NarQ-NarX-like"/>
    <property type="match status" value="1"/>
</dbReference>
<reference evidence="6 7" key="1">
    <citation type="submission" date="2019-06" db="EMBL/GenBank/DDBJ databases">
        <title>YIM 131921 draft genome.</title>
        <authorList>
            <person name="Jiang L."/>
        </authorList>
    </citation>
    <scope>NUCLEOTIDE SEQUENCE [LARGE SCALE GENOMIC DNA]</scope>
    <source>
        <strain evidence="6 7">YIM 131921</strain>
    </source>
</reference>
<dbReference type="Pfam" id="PF02518">
    <property type="entry name" value="HATPase_c"/>
    <property type="match status" value="1"/>
</dbReference>
<organism evidence="6 7">
    <name type="scientific">Rubellimicrobium rubrum</name>
    <dbReference type="NCBI Taxonomy" id="2585369"/>
    <lineage>
        <taxon>Bacteria</taxon>
        <taxon>Pseudomonadati</taxon>
        <taxon>Pseudomonadota</taxon>
        <taxon>Alphaproteobacteria</taxon>
        <taxon>Rhodobacterales</taxon>
        <taxon>Roseobacteraceae</taxon>
        <taxon>Rubellimicrobium</taxon>
    </lineage>
</organism>
<dbReference type="InterPro" id="IPR003594">
    <property type="entry name" value="HATPase_dom"/>
</dbReference>
<dbReference type="InterPro" id="IPR050482">
    <property type="entry name" value="Sensor_HK_TwoCompSys"/>
</dbReference>
<dbReference type="SMART" id="SM00387">
    <property type="entry name" value="HATPase_c"/>
    <property type="match status" value="1"/>
</dbReference>
<keyword evidence="1" id="KW-0808">Transferase</keyword>
<comment type="caution">
    <text evidence="6">The sequence shown here is derived from an EMBL/GenBank/DDBJ whole genome shotgun (WGS) entry which is preliminary data.</text>
</comment>
<gene>
    <name evidence="6" type="ORF">FHG66_09840</name>
</gene>
<dbReference type="Pfam" id="PF07730">
    <property type="entry name" value="HisKA_3"/>
    <property type="match status" value="1"/>
</dbReference>
<protein>
    <submittedName>
        <fullName evidence="6">Two-component sensor histidine kinase</fullName>
    </submittedName>
</protein>
<evidence type="ECO:0000313" key="7">
    <source>
        <dbReference type="Proteomes" id="UP000305887"/>
    </source>
</evidence>
<dbReference type="GO" id="GO:0000155">
    <property type="term" value="F:phosphorelay sensor kinase activity"/>
    <property type="evidence" value="ECO:0007669"/>
    <property type="project" value="InterPro"/>
</dbReference>
<evidence type="ECO:0000256" key="3">
    <source>
        <dbReference type="ARBA" id="ARBA00023012"/>
    </source>
</evidence>
<keyword evidence="4" id="KW-1133">Transmembrane helix</keyword>
<dbReference type="RefSeq" id="WP_139076583.1">
    <property type="nucleotide sequence ID" value="NZ_VDFU01000009.1"/>
</dbReference>
<accession>A0A5C4MUN3</accession>
<keyword evidence="3" id="KW-0902">Two-component regulatory system</keyword>
<dbReference type="Gene3D" id="3.30.565.10">
    <property type="entry name" value="Histidine kinase-like ATPase, C-terminal domain"/>
    <property type="match status" value="1"/>
</dbReference>
<dbReference type="OrthoDB" id="9778496at2"/>
<sequence>MTIVATSPDSSDSLAARWSRLSLATRFAVASSVVLVLATLAIGSILTARLEEAVTRNSANATALYIDSVIAPISQQLSASPELSPGARRALEEIFVNTPLGERVVSFKFWSGDGTVIWAENDAIIGRNFGLTDDLREAWEGQVVASFDELDEEENSAEAALGLPLLEIYSPIREVWSGRVIAVAEFYEVAPELARDLRAAQAGAWGAVAATTLLLGSILYGIVLGGSRTIEAQRRALDQRLVELRELSTRNYELRLRIQAAAGRAAAQADRTMRGIGADLHDGPAQHLAYAALRLDALRDRLGDQAAETDLDRVAAAISEAMAEVRALSRGLQLPDIAARPVAAIAGGAVEAHEARTGQAVSLRVQCADDPNLGPAARICIFRFVQEGLGNAGRHAGGKALEVDLACTVGELTLAVRDRGPGLPPDPRTGGMGLAGLRDRVESLGGSFVARARPEGGAEIIMTLETGGPAWT</sequence>
<evidence type="ECO:0000256" key="1">
    <source>
        <dbReference type="ARBA" id="ARBA00022679"/>
    </source>
</evidence>
<keyword evidence="4" id="KW-0812">Transmembrane</keyword>
<feature type="transmembrane region" description="Helical" evidence="4">
    <location>
        <begin position="27"/>
        <end position="48"/>
    </location>
</feature>
<feature type="transmembrane region" description="Helical" evidence="4">
    <location>
        <begin position="202"/>
        <end position="223"/>
    </location>
</feature>
<keyword evidence="7" id="KW-1185">Reference proteome</keyword>
<dbReference type="SUPFAM" id="SSF55874">
    <property type="entry name" value="ATPase domain of HSP90 chaperone/DNA topoisomerase II/histidine kinase"/>
    <property type="match status" value="1"/>
</dbReference>
<dbReference type="GO" id="GO:0046983">
    <property type="term" value="F:protein dimerization activity"/>
    <property type="evidence" value="ECO:0007669"/>
    <property type="project" value="InterPro"/>
</dbReference>
<keyword evidence="2 6" id="KW-0418">Kinase</keyword>
<dbReference type="PANTHER" id="PTHR24421">
    <property type="entry name" value="NITRATE/NITRITE SENSOR PROTEIN NARX-RELATED"/>
    <property type="match status" value="1"/>
</dbReference>
<dbReference type="InterPro" id="IPR011712">
    <property type="entry name" value="Sig_transdc_His_kin_sub3_dim/P"/>
</dbReference>
<feature type="domain" description="Histidine kinase/HSP90-like ATPase" evidence="5">
    <location>
        <begin position="376"/>
        <end position="468"/>
    </location>
</feature>